<accession>A0A1H7ICI9</accession>
<evidence type="ECO:0000313" key="4">
    <source>
        <dbReference type="EMBL" id="SEK59572.1"/>
    </source>
</evidence>
<dbReference type="Gene3D" id="2.60.120.1440">
    <property type="match status" value="1"/>
</dbReference>
<dbReference type="GO" id="GO:0016989">
    <property type="term" value="F:sigma factor antagonist activity"/>
    <property type="evidence" value="ECO:0007669"/>
    <property type="project" value="TreeGrafter"/>
</dbReference>
<sequence length="374" mass="42710">MEPNFVKELIRRYVAGRCTARERAIVESYYLHLHAMGGQSGEIDYTAVGKQLWNTINKEKRSSYPMRIAAIMLLLLFTGSFAYYYLVQMPLVREDTGGRMQDIAPAEGRATLTFASGEDIDLATMVIGGTVTAEGVQITKEENGKIRYTVKDTRNRPNTHIYHTLTTPKGGQYQVVLQDSSHVFVNAGSTLRFSARFSDKERRVVLSGEAYFDVKAQPEKPFMVEVGGQQLQVLGTAFNVFGYLGEKQVTTLVNGKLQLKEYGQHWTLLHPGDQAVLSKHQYVVKKADLNEVTAWKEGIFMFNQVELKTILRELERWYDVKMEYQHLPKLEFYGELSRELKLSKILHWLELASGNKVHFTINKERRSVVVTNKQ</sequence>
<dbReference type="Pfam" id="PF04773">
    <property type="entry name" value="FecR"/>
    <property type="match status" value="1"/>
</dbReference>
<dbReference type="InterPro" id="IPR032508">
    <property type="entry name" value="FecR_C"/>
</dbReference>
<proteinExistence type="predicted"/>
<dbReference type="PANTHER" id="PTHR30273">
    <property type="entry name" value="PERIPLASMIC SIGNAL SENSOR AND SIGMA FACTOR ACTIVATOR FECR-RELATED"/>
    <property type="match status" value="1"/>
</dbReference>
<dbReference type="InterPro" id="IPR006860">
    <property type="entry name" value="FecR"/>
</dbReference>
<dbReference type="Gene3D" id="3.55.50.30">
    <property type="match status" value="1"/>
</dbReference>
<evidence type="ECO:0000259" key="2">
    <source>
        <dbReference type="Pfam" id="PF04773"/>
    </source>
</evidence>
<dbReference type="PANTHER" id="PTHR30273:SF2">
    <property type="entry name" value="PROTEIN FECR"/>
    <property type="match status" value="1"/>
</dbReference>
<organism evidence="4 5">
    <name type="scientific">Olivibacter domesticus</name>
    <name type="common">Pseudosphingobacterium domesticum</name>
    <dbReference type="NCBI Taxonomy" id="407022"/>
    <lineage>
        <taxon>Bacteria</taxon>
        <taxon>Pseudomonadati</taxon>
        <taxon>Bacteroidota</taxon>
        <taxon>Sphingobacteriia</taxon>
        <taxon>Sphingobacteriales</taxon>
        <taxon>Sphingobacteriaceae</taxon>
        <taxon>Olivibacter</taxon>
    </lineage>
</organism>
<evidence type="ECO:0000259" key="3">
    <source>
        <dbReference type="Pfam" id="PF16344"/>
    </source>
</evidence>
<dbReference type="AlphaFoldDB" id="A0A1H7ICI9"/>
<keyword evidence="1" id="KW-0472">Membrane</keyword>
<name>A0A1H7ICI9_OLID1</name>
<dbReference type="InterPro" id="IPR012373">
    <property type="entry name" value="Ferrdict_sens_TM"/>
</dbReference>
<dbReference type="EMBL" id="FOAF01000001">
    <property type="protein sequence ID" value="SEK59572.1"/>
    <property type="molecule type" value="Genomic_DNA"/>
</dbReference>
<dbReference type="STRING" id="407022.SAMN05661044_00640"/>
<protein>
    <submittedName>
        <fullName evidence="4">FecR family protein</fullName>
    </submittedName>
</protein>
<evidence type="ECO:0000256" key="1">
    <source>
        <dbReference type="SAM" id="Phobius"/>
    </source>
</evidence>
<keyword evidence="1" id="KW-1133">Transmembrane helix</keyword>
<dbReference type="Proteomes" id="UP000199421">
    <property type="component" value="Unassembled WGS sequence"/>
</dbReference>
<evidence type="ECO:0000313" key="5">
    <source>
        <dbReference type="Proteomes" id="UP000199421"/>
    </source>
</evidence>
<reference evidence="5" key="1">
    <citation type="submission" date="2016-10" db="EMBL/GenBank/DDBJ databases">
        <authorList>
            <person name="Varghese N."/>
            <person name="Submissions S."/>
        </authorList>
    </citation>
    <scope>NUCLEOTIDE SEQUENCE [LARGE SCALE GENOMIC DNA]</scope>
    <source>
        <strain evidence="5">DSM 18733</strain>
    </source>
</reference>
<dbReference type="Pfam" id="PF16344">
    <property type="entry name" value="FecR_C"/>
    <property type="match status" value="1"/>
</dbReference>
<keyword evidence="5" id="KW-1185">Reference proteome</keyword>
<feature type="domain" description="Protein FecR C-terminal" evidence="3">
    <location>
        <begin position="300"/>
        <end position="364"/>
    </location>
</feature>
<dbReference type="OrthoDB" id="1097347at2"/>
<keyword evidence="1" id="KW-0812">Transmembrane</keyword>
<feature type="transmembrane region" description="Helical" evidence="1">
    <location>
        <begin position="68"/>
        <end position="86"/>
    </location>
</feature>
<gene>
    <name evidence="4" type="ORF">SAMN05661044_00640</name>
</gene>
<feature type="domain" description="FecR protein" evidence="2">
    <location>
        <begin position="164"/>
        <end position="255"/>
    </location>
</feature>
<dbReference type="RefSeq" id="WP_093318202.1">
    <property type="nucleotide sequence ID" value="NZ_FOAF01000001.1"/>
</dbReference>